<name>A0A1I0C2V7_9GAMM</name>
<dbReference type="InterPro" id="IPR013422">
    <property type="entry name" value="CRISPR-assoc_prot_Cas5_N"/>
</dbReference>
<dbReference type="AlphaFoldDB" id="A0A1I0C2V7"/>
<organism evidence="2 3">
    <name type="scientific">Thorsellia anophelis DSM 18579</name>
    <dbReference type="NCBI Taxonomy" id="1123402"/>
    <lineage>
        <taxon>Bacteria</taxon>
        <taxon>Pseudomonadati</taxon>
        <taxon>Pseudomonadota</taxon>
        <taxon>Gammaproteobacteria</taxon>
        <taxon>Enterobacterales</taxon>
        <taxon>Thorselliaceae</taxon>
        <taxon>Thorsellia</taxon>
    </lineage>
</organism>
<sequence>MAYPYLLLWLEGPLQSWGHDSLFGRRDTLNFPTKSGIMGIICAALGAGGSQEDLLAEFADLDLQIIGFAKKNESGSKISIPPLMCDFHMIGSGYDSTDPWQNLLIPKTNDAKKAVGGGTKITYRYYLQDSVFAAFLAIPEHLKLKLIEALKNPVWDLFLGRKNCIPTEFIYQGIFQSIAECEEYSLNLAKEKNLLKSLTIKNGYHSGGEVITINDIPISFGNQKRYRNRQITIINE</sequence>
<evidence type="ECO:0000313" key="2">
    <source>
        <dbReference type="EMBL" id="SET13615.1"/>
    </source>
</evidence>
<dbReference type="Gene3D" id="3.30.70.2660">
    <property type="match status" value="1"/>
</dbReference>
<dbReference type="CDD" id="cd09756">
    <property type="entry name" value="Cas5_I-E"/>
    <property type="match status" value="1"/>
</dbReference>
<accession>A0A1I0C2V7</accession>
<dbReference type="GO" id="GO:0043571">
    <property type="term" value="P:maintenance of CRISPR repeat elements"/>
    <property type="evidence" value="ECO:0007669"/>
    <property type="project" value="InterPro"/>
</dbReference>
<dbReference type="InterPro" id="IPR010147">
    <property type="entry name" value="CRISPR-assoc_prot_CasD"/>
</dbReference>
<evidence type="ECO:0000256" key="1">
    <source>
        <dbReference type="ARBA" id="ARBA00023118"/>
    </source>
</evidence>
<dbReference type="RefSeq" id="WP_093319180.1">
    <property type="nucleotide sequence ID" value="NZ_FOHV01000009.1"/>
</dbReference>
<dbReference type="InterPro" id="IPR021124">
    <property type="entry name" value="CRISPR-assoc_prot_Cas5"/>
</dbReference>
<dbReference type="EMBL" id="FOHV01000009">
    <property type="protein sequence ID" value="SET13615.1"/>
    <property type="molecule type" value="Genomic_DNA"/>
</dbReference>
<reference evidence="3" key="1">
    <citation type="submission" date="2016-10" db="EMBL/GenBank/DDBJ databases">
        <authorList>
            <person name="Varghese N."/>
            <person name="Submissions S."/>
        </authorList>
    </citation>
    <scope>NUCLEOTIDE SEQUENCE [LARGE SCALE GENOMIC DNA]</scope>
    <source>
        <strain evidence="3">DSM 18579</strain>
    </source>
</reference>
<dbReference type="GO" id="GO:0051607">
    <property type="term" value="P:defense response to virus"/>
    <property type="evidence" value="ECO:0007669"/>
    <property type="project" value="UniProtKB-KW"/>
</dbReference>
<dbReference type="NCBIfam" id="TIGR01868">
    <property type="entry name" value="casD_Cas5e"/>
    <property type="match status" value="1"/>
</dbReference>
<dbReference type="OrthoDB" id="5704083at2"/>
<keyword evidence="3" id="KW-1185">Reference proteome</keyword>
<dbReference type="NCBIfam" id="TIGR02593">
    <property type="entry name" value="CRISPR_cas5"/>
    <property type="match status" value="1"/>
</dbReference>
<protein>
    <submittedName>
        <fullName evidence="2">CRISPR system Cascade subunit CasD</fullName>
    </submittedName>
</protein>
<evidence type="ECO:0000313" key="3">
    <source>
        <dbReference type="Proteomes" id="UP000242642"/>
    </source>
</evidence>
<gene>
    <name evidence="2" type="ORF">SAMN02583745_01474</name>
</gene>
<dbReference type="STRING" id="1123402.SAMN02583745_01474"/>
<dbReference type="Pfam" id="PF09704">
    <property type="entry name" value="Cas_Cas5d"/>
    <property type="match status" value="1"/>
</dbReference>
<dbReference type="Proteomes" id="UP000242642">
    <property type="component" value="Unassembled WGS sequence"/>
</dbReference>
<keyword evidence="1" id="KW-0051">Antiviral defense</keyword>
<proteinExistence type="predicted"/>
<dbReference type="GO" id="GO:0003723">
    <property type="term" value="F:RNA binding"/>
    <property type="evidence" value="ECO:0007669"/>
    <property type="project" value="InterPro"/>
</dbReference>